<accession>A0A9W7TA93</accession>
<evidence type="ECO:0000313" key="20">
    <source>
        <dbReference type="Proteomes" id="UP001059041"/>
    </source>
</evidence>
<evidence type="ECO:0000256" key="9">
    <source>
        <dbReference type="ARBA" id="ARBA00022837"/>
    </source>
</evidence>
<dbReference type="InterPro" id="IPR051173">
    <property type="entry name" value="Ca_channel_alpha-2/delta"/>
</dbReference>
<keyword evidence="17" id="KW-0175">Coiled coil</keyword>
<evidence type="ECO:0000256" key="3">
    <source>
        <dbReference type="ARBA" id="ARBA00022448"/>
    </source>
</evidence>
<dbReference type="PANTHER" id="PTHR10166">
    <property type="entry name" value="VOLTAGE-DEPENDENT CALCIUM CHANNEL SUBUNIT ALPHA-2/DELTA-RELATED"/>
    <property type="match status" value="1"/>
</dbReference>
<reference evidence="19" key="1">
    <citation type="submission" date="2021-02" db="EMBL/GenBank/DDBJ databases">
        <title>Comparative genomics reveals that relaxation of natural selection precedes convergent phenotypic evolution of cavefish.</title>
        <authorList>
            <person name="Peng Z."/>
        </authorList>
    </citation>
    <scope>NUCLEOTIDE SEQUENCE</scope>
    <source>
        <tissue evidence="19">Muscle</tissue>
    </source>
</reference>
<keyword evidence="13" id="KW-0472">Membrane</keyword>
<keyword evidence="4" id="KW-0109">Calcium transport</keyword>
<dbReference type="SUPFAM" id="SSF53300">
    <property type="entry name" value="vWA-like"/>
    <property type="match status" value="1"/>
</dbReference>
<keyword evidence="16" id="KW-0407">Ion channel</keyword>
<keyword evidence="10" id="KW-0851">Voltage-gated channel</keyword>
<dbReference type="CDD" id="cd01463">
    <property type="entry name" value="vWA_VGCC_like"/>
    <property type="match status" value="1"/>
</dbReference>
<dbReference type="InterPro" id="IPR002035">
    <property type="entry name" value="VWF_A"/>
</dbReference>
<keyword evidence="15" id="KW-0325">Glycoprotein</keyword>
<feature type="domain" description="VWFA" evidence="18">
    <location>
        <begin position="215"/>
        <end position="397"/>
    </location>
</feature>
<keyword evidence="6" id="KW-0812">Transmembrane</keyword>
<dbReference type="AlphaFoldDB" id="A0A9W7TA93"/>
<dbReference type="FunFam" id="3.30.450.20:FF:000012">
    <property type="entry name" value="Calcium channel, voltage-dependent, alpha2/delta subunit 3"/>
    <property type="match status" value="1"/>
</dbReference>
<evidence type="ECO:0000256" key="8">
    <source>
        <dbReference type="ARBA" id="ARBA00022729"/>
    </source>
</evidence>
<dbReference type="Proteomes" id="UP001059041">
    <property type="component" value="Linkage Group LG20"/>
</dbReference>
<organism evidence="19 20">
    <name type="scientific">Triplophysa rosa</name>
    <name type="common">Cave loach</name>
    <dbReference type="NCBI Taxonomy" id="992332"/>
    <lineage>
        <taxon>Eukaryota</taxon>
        <taxon>Metazoa</taxon>
        <taxon>Chordata</taxon>
        <taxon>Craniata</taxon>
        <taxon>Vertebrata</taxon>
        <taxon>Euteleostomi</taxon>
        <taxon>Actinopterygii</taxon>
        <taxon>Neopterygii</taxon>
        <taxon>Teleostei</taxon>
        <taxon>Ostariophysi</taxon>
        <taxon>Cypriniformes</taxon>
        <taxon>Nemacheilidae</taxon>
        <taxon>Triplophysa</taxon>
    </lineage>
</organism>
<dbReference type="FunFam" id="3.40.50.410:FF:000007">
    <property type="entry name" value="Calcium voltage-gated channel auxiliary subunit alpha2delta 3"/>
    <property type="match status" value="1"/>
</dbReference>
<proteinExistence type="inferred from homology"/>
<dbReference type="InterPro" id="IPR013608">
    <property type="entry name" value="VWA_N"/>
</dbReference>
<keyword evidence="14" id="KW-1015">Disulfide bond</keyword>
<evidence type="ECO:0000256" key="4">
    <source>
        <dbReference type="ARBA" id="ARBA00022568"/>
    </source>
</evidence>
<keyword evidence="5" id="KW-0107">Calcium channel</keyword>
<feature type="coiled-coil region" evidence="17">
    <location>
        <begin position="47"/>
        <end position="82"/>
    </location>
</feature>
<comment type="similarity">
    <text evidence="2">Belongs to the calcium channel subunit alpha-2/delta family.</text>
</comment>
<dbReference type="Gene3D" id="3.40.50.410">
    <property type="entry name" value="von Willebrand factor, type A domain"/>
    <property type="match status" value="1"/>
</dbReference>
<dbReference type="EMBL" id="JAFHDT010000020">
    <property type="protein sequence ID" value="KAI7794755.1"/>
    <property type="molecule type" value="Genomic_DNA"/>
</dbReference>
<evidence type="ECO:0000256" key="2">
    <source>
        <dbReference type="ARBA" id="ARBA00007060"/>
    </source>
</evidence>
<keyword evidence="20" id="KW-1185">Reference proteome</keyword>
<evidence type="ECO:0000256" key="17">
    <source>
        <dbReference type="SAM" id="Coils"/>
    </source>
</evidence>
<evidence type="ECO:0000256" key="5">
    <source>
        <dbReference type="ARBA" id="ARBA00022673"/>
    </source>
</evidence>
<dbReference type="SMART" id="SM00327">
    <property type="entry name" value="VWA"/>
    <property type="match status" value="1"/>
</dbReference>
<protein>
    <submittedName>
        <fullName evidence="19">Voltage-dependent calcium channel subunit alpha-2/delta-3</fullName>
    </submittedName>
</protein>
<dbReference type="InterPro" id="IPR036465">
    <property type="entry name" value="vWFA_dom_sf"/>
</dbReference>
<evidence type="ECO:0000256" key="15">
    <source>
        <dbReference type="ARBA" id="ARBA00023180"/>
    </source>
</evidence>
<evidence type="ECO:0000256" key="13">
    <source>
        <dbReference type="ARBA" id="ARBA00023136"/>
    </source>
</evidence>
<keyword evidence="3" id="KW-0813">Transport</keyword>
<sequence>VKLWASAFGGEIKSIASKYSGSQLLQKKYKEHEKSVRTEEIDGAKLVKNLAQNMEEMFRKKAEATRRLVEAAEEAHLQHEENPDLQYEYFNAVLINEVDEDGNSVELGGEFILEPNDHFNNLSVNLSLSVVQVPTNMYNKDPDIVNGVYWSEALNKVFVDNFKRDPSLIWQYFGSAKGFFRQYPGVKWHPDEHGVISFDCRNRKWYIQAATSPKDVVILVDVSGSMKGLRLTIARQTVASILDTLGDDDYFNIIAYNQDVHYVEPCLNGTLVQADSTNKDHFKEHLNKLFAKGIGLLGNALSEAFTILNEINQTGRGSLCSQAIMLVTDGATKMYDDVFAKYNLPDRKVRIFPYLIGRESAFAENLKWMACANKGYFSQISTLTDVQENVMRYLHVMSRPKVIDHEHDTVWTEAYVDSAVSINLQLGENKDPSPMTTVAMPVFSTKNETKNQGILLGVVGTDISIQELMKTIPKHKLGIHGYAFAITNNGYILTHPDLRPLYQEGQKRKKPSYSSVDLSEVEWEDKDDVLRTAMVNRRTGTFSMEVKKTVDKGKRVLTMHNDYYYTDIKGTPFSVGVALSRGHGKYFFKGNVSLEAGLHDLEQPDVALADEW</sequence>
<keyword evidence="11" id="KW-1133">Transmembrane helix</keyword>
<evidence type="ECO:0000256" key="10">
    <source>
        <dbReference type="ARBA" id="ARBA00022882"/>
    </source>
</evidence>
<evidence type="ECO:0000256" key="7">
    <source>
        <dbReference type="ARBA" id="ARBA00022723"/>
    </source>
</evidence>
<keyword evidence="9" id="KW-0106">Calcium</keyword>
<keyword evidence="12" id="KW-0406">Ion transport</keyword>
<comment type="caution">
    <text evidence="19">The sequence shown here is derived from an EMBL/GenBank/DDBJ whole genome shotgun (WGS) entry which is preliminary data.</text>
</comment>
<dbReference type="Pfam" id="PF00092">
    <property type="entry name" value="VWA"/>
    <property type="match status" value="1"/>
</dbReference>
<keyword evidence="8" id="KW-0732">Signal</keyword>
<feature type="non-terminal residue" evidence="19">
    <location>
        <position position="1"/>
    </location>
</feature>
<dbReference type="PROSITE" id="PS50234">
    <property type="entry name" value="VWFA"/>
    <property type="match status" value="1"/>
</dbReference>
<evidence type="ECO:0000256" key="14">
    <source>
        <dbReference type="ARBA" id="ARBA00023157"/>
    </source>
</evidence>
<keyword evidence="7" id="KW-0479">Metal-binding</keyword>
<dbReference type="GO" id="GO:0046872">
    <property type="term" value="F:metal ion binding"/>
    <property type="evidence" value="ECO:0007669"/>
    <property type="project" value="UniProtKB-KW"/>
</dbReference>
<comment type="subcellular location">
    <subcellularLocation>
        <location evidence="1">Membrane</location>
        <topology evidence="1">Single-pass type I membrane protein</topology>
    </subcellularLocation>
</comment>
<dbReference type="GO" id="GO:0005891">
    <property type="term" value="C:voltage-gated calcium channel complex"/>
    <property type="evidence" value="ECO:0007669"/>
    <property type="project" value="TreeGrafter"/>
</dbReference>
<dbReference type="GO" id="GO:0005245">
    <property type="term" value="F:voltage-gated calcium channel activity"/>
    <property type="evidence" value="ECO:0007669"/>
    <property type="project" value="TreeGrafter"/>
</dbReference>
<dbReference type="PANTHER" id="PTHR10166:SF56">
    <property type="entry name" value="VOLTAGE-DEPENDENT CALCIUM CHANNEL SUBUNIT ALPHA-2_DELTA-3 ISOFORM X1"/>
    <property type="match status" value="1"/>
</dbReference>
<gene>
    <name evidence="19" type="ORF">IRJ41_000140</name>
</gene>
<evidence type="ECO:0000256" key="1">
    <source>
        <dbReference type="ARBA" id="ARBA00004479"/>
    </source>
</evidence>
<evidence type="ECO:0000256" key="16">
    <source>
        <dbReference type="ARBA" id="ARBA00023303"/>
    </source>
</evidence>
<evidence type="ECO:0000313" key="19">
    <source>
        <dbReference type="EMBL" id="KAI7794755.1"/>
    </source>
</evidence>
<name>A0A9W7TA93_TRIRA</name>
<dbReference type="Gene3D" id="3.30.450.20">
    <property type="entry name" value="PAS domain"/>
    <property type="match status" value="1"/>
</dbReference>
<dbReference type="Pfam" id="PF08399">
    <property type="entry name" value="VWA_N"/>
    <property type="match status" value="1"/>
</dbReference>
<evidence type="ECO:0000256" key="6">
    <source>
        <dbReference type="ARBA" id="ARBA00022692"/>
    </source>
</evidence>
<evidence type="ECO:0000256" key="12">
    <source>
        <dbReference type="ARBA" id="ARBA00023065"/>
    </source>
</evidence>
<evidence type="ECO:0000259" key="18">
    <source>
        <dbReference type="PROSITE" id="PS50234"/>
    </source>
</evidence>
<evidence type="ECO:0000256" key="11">
    <source>
        <dbReference type="ARBA" id="ARBA00022989"/>
    </source>
</evidence>